<organism evidence="14 15">
    <name type="scientific">Aquibium carbonis</name>
    <dbReference type="NCBI Taxonomy" id="2495581"/>
    <lineage>
        <taxon>Bacteria</taxon>
        <taxon>Pseudomonadati</taxon>
        <taxon>Pseudomonadota</taxon>
        <taxon>Alphaproteobacteria</taxon>
        <taxon>Hyphomicrobiales</taxon>
        <taxon>Phyllobacteriaceae</taxon>
        <taxon>Aquibium</taxon>
    </lineage>
</organism>
<evidence type="ECO:0000256" key="9">
    <source>
        <dbReference type="RuleBase" id="RU365093"/>
    </source>
</evidence>
<dbReference type="EMBL" id="RWKW01000017">
    <property type="protein sequence ID" value="RST87428.1"/>
    <property type="molecule type" value="Genomic_DNA"/>
</dbReference>
<dbReference type="Pfam" id="PF26002">
    <property type="entry name" value="Beta-barrel_AprE"/>
    <property type="match status" value="1"/>
</dbReference>
<evidence type="ECO:0000256" key="10">
    <source>
        <dbReference type="SAM" id="Coils"/>
    </source>
</evidence>
<keyword evidence="8" id="KW-0472">Membrane</keyword>
<dbReference type="AlphaFoldDB" id="A0A3S0A2M3"/>
<dbReference type="GO" id="GO:0005886">
    <property type="term" value="C:plasma membrane"/>
    <property type="evidence" value="ECO:0007669"/>
    <property type="project" value="UniProtKB-SubCell"/>
</dbReference>
<evidence type="ECO:0000313" key="15">
    <source>
        <dbReference type="Proteomes" id="UP000278398"/>
    </source>
</evidence>
<dbReference type="InterPro" id="IPR050739">
    <property type="entry name" value="MFP"/>
</dbReference>
<evidence type="ECO:0000256" key="8">
    <source>
        <dbReference type="ARBA" id="ARBA00023136"/>
    </source>
</evidence>
<gene>
    <name evidence="14" type="ORF">EJC49_05480</name>
</gene>
<reference evidence="14 15" key="1">
    <citation type="submission" date="2018-12" db="EMBL/GenBank/DDBJ databases">
        <title>Mesorhizobium carbonis sp. nov., isolated from coal mine water.</title>
        <authorList>
            <person name="Xin W."/>
            <person name="Xu Z."/>
            <person name="Xiang F."/>
            <person name="Zhang J."/>
            <person name="Xi L."/>
            <person name="Liu J."/>
        </authorList>
    </citation>
    <scope>NUCLEOTIDE SEQUENCE [LARGE SCALE GENOMIC DNA]</scope>
    <source>
        <strain evidence="14 15">B2.3</strain>
    </source>
</reference>
<dbReference type="Pfam" id="PF25994">
    <property type="entry name" value="HH_AprE"/>
    <property type="match status" value="1"/>
</dbReference>
<dbReference type="PANTHER" id="PTHR30386">
    <property type="entry name" value="MEMBRANE FUSION SUBUNIT OF EMRAB-TOLC MULTIDRUG EFFLUX PUMP"/>
    <property type="match status" value="1"/>
</dbReference>
<feature type="coiled-coil region" evidence="10">
    <location>
        <begin position="165"/>
        <end position="199"/>
    </location>
</feature>
<evidence type="ECO:0000256" key="11">
    <source>
        <dbReference type="SAM" id="MobiDB-lite"/>
    </source>
</evidence>
<evidence type="ECO:0000256" key="2">
    <source>
        <dbReference type="ARBA" id="ARBA00009477"/>
    </source>
</evidence>
<name>A0A3S0A2M3_9HYPH</name>
<proteinExistence type="inferred from homology"/>
<feature type="domain" description="AprE-like long alpha-helical hairpin" evidence="12">
    <location>
        <begin position="104"/>
        <end position="292"/>
    </location>
</feature>
<dbReference type="InterPro" id="IPR010129">
    <property type="entry name" value="T1SS_HlyD"/>
</dbReference>
<evidence type="ECO:0000256" key="1">
    <source>
        <dbReference type="ARBA" id="ARBA00004377"/>
    </source>
</evidence>
<evidence type="ECO:0000256" key="7">
    <source>
        <dbReference type="ARBA" id="ARBA00022989"/>
    </source>
</evidence>
<evidence type="ECO:0000259" key="12">
    <source>
        <dbReference type="Pfam" id="PF25994"/>
    </source>
</evidence>
<feature type="region of interest" description="Disordered" evidence="11">
    <location>
        <begin position="1"/>
        <end position="21"/>
    </location>
</feature>
<dbReference type="InterPro" id="IPR058982">
    <property type="entry name" value="Beta-barrel_AprE"/>
</dbReference>
<feature type="domain" description="AprE-like beta-barrel" evidence="13">
    <location>
        <begin position="336"/>
        <end position="424"/>
    </location>
</feature>
<dbReference type="OrthoDB" id="9810980at2"/>
<keyword evidence="10" id="KW-0175">Coiled coil</keyword>
<evidence type="ECO:0000313" key="14">
    <source>
        <dbReference type="EMBL" id="RST87428.1"/>
    </source>
</evidence>
<keyword evidence="7" id="KW-1133">Transmembrane helix</keyword>
<dbReference type="NCBIfam" id="TIGR01843">
    <property type="entry name" value="type_I_hlyD"/>
    <property type="match status" value="1"/>
</dbReference>
<evidence type="ECO:0000256" key="3">
    <source>
        <dbReference type="ARBA" id="ARBA00022448"/>
    </source>
</evidence>
<keyword evidence="4 9" id="KW-1003">Cell membrane</keyword>
<dbReference type="GO" id="GO:0015031">
    <property type="term" value="P:protein transport"/>
    <property type="evidence" value="ECO:0007669"/>
    <property type="project" value="InterPro"/>
</dbReference>
<evidence type="ECO:0000259" key="13">
    <source>
        <dbReference type="Pfam" id="PF26002"/>
    </source>
</evidence>
<dbReference type="PRINTS" id="PR01490">
    <property type="entry name" value="RTXTOXIND"/>
</dbReference>
<dbReference type="RefSeq" id="WP_126698463.1">
    <property type="nucleotide sequence ID" value="NZ_RWKW01000017.1"/>
</dbReference>
<dbReference type="Proteomes" id="UP000278398">
    <property type="component" value="Unassembled WGS sequence"/>
</dbReference>
<evidence type="ECO:0000256" key="4">
    <source>
        <dbReference type="ARBA" id="ARBA00022475"/>
    </source>
</evidence>
<protein>
    <recommendedName>
        <fullName evidence="9">Membrane fusion protein (MFP) family protein</fullName>
    </recommendedName>
</protein>
<dbReference type="PANTHER" id="PTHR30386:SF17">
    <property type="entry name" value="ALKALINE PROTEASE SECRETION PROTEIN APRE"/>
    <property type="match status" value="1"/>
</dbReference>
<comment type="caution">
    <text evidence="14">The sequence shown here is derived from an EMBL/GenBank/DDBJ whole genome shotgun (WGS) entry which is preliminary data.</text>
</comment>
<dbReference type="Gene3D" id="2.40.30.170">
    <property type="match status" value="1"/>
</dbReference>
<accession>A0A3S0A2M3</accession>
<keyword evidence="15" id="KW-1185">Reference proteome</keyword>
<comment type="subcellular location">
    <subcellularLocation>
        <location evidence="1 9">Cell inner membrane</location>
        <topology evidence="1 9">Single-pass membrane protein</topology>
    </subcellularLocation>
</comment>
<keyword evidence="3 9" id="KW-0813">Transport</keyword>
<evidence type="ECO:0000256" key="5">
    <source>
        <dbReference type="ARBA" id="ARBA00022519"/>
    </source>
</evidence>
<evidence type="ECO:0000256" key="6">
    <source>
        <dbReference type="ARBA" id="ARBA00022692"/>
    </source>
</evidence>
<dbReference type="Gene3D" id="2.40.50.100">
    <property type="match status" value="1"/>
</dbReference>
<sequence length="448" mass="49122">MTMKAIAATQPQKVRKGADMPDDSASGAVRFGWLVVFVFFGGFGTWAATAPLNGAVIGEAVVKVDGNRKSVQHLEGGIVKEIRVREGDRVTQGDVVLVLDEGAAQADLEVLDQQRITLLAVQARLEAEISGANEIVIPAALFERWDEDSVRAAMASQQAELGSRRAARQAELATLERRIAQMEEQVKGERAQAITFERQLDSVIAEEESLADLVKKGLVTRPRILQLQRTAEGLRGQMEGALASLAQTQQAIEETRTRIDQLNKEAYANAVQLKSEVESKLSDISPRLRATTARRTRTEIVSPYSGTVVGLNVFSIGGVIGPGERLLDVVPDETSLVVEARIAVEDISEIRPGMIAEVLFPSYKQRITPRLNGSVKEVSADRFVDERTQVPYYLTLVEVDPDDLSEAPQIQLYPGMPAAVMITTIERTALDYLVGPLVESFHYSFRQK</sequence>
<keyword evidence="5 9" id="KW-0997">Cell inner membrane</keyword>
<comment type="similarity">
    <text evidence="2 9">Belongs to the membrane fusion protein (MFP) (TC 8.A.1) family.</text>
</comment>
<keyword evidence="6" id="KW-0812">Transmembrane</keyword>
<dbReference type="InterPro" id="IPR058781">
    <property type="entry name" value="HH_AprE-like"/>
</dbReference>